<dbReference type="GO" id="GO:0015074">
    <property type="term" value="P:DNA integration"/>
    <property type="evidence" value="ECO:0007669"/>
    <property type="project" value="InterPro"/>
</dbReference>
<dbReference type="OrthoDB" id="371334at2"/>
<protein>
    <submittedName>
        <fullName evidence="2">Integrase</fullName>
    </submittedName>
</protein>
<dbReference type="AlphaFoldDB" id="A0A093UHP9"/>
<dbReference type="Proteomes" id="UP000032874">
    <property type="component" value="Unassembled WGS sequence"/>
</dbReference>
<evidence type="ECO:0000259" key="1">
    <source>
        <dbReference type="PROSITE" id="PS50994"/>
    </source>
</evidence>
<dbReference type="Gene3D" id="3.30.420.10">
    <property type="entry name" value="Ribonuclease H-like superfamily/Ribonuclease H"/>
    <property type="match status" value="1"/>
</dbReference>
<feature type="domain" description="Integrase catalytic" evidence="1">
    <location>
        <begin position="149"/>
        <end position="347"/>
    </location>
</feature>
<comment type="caution">
    <text evidence="2">The sequence shown here is derived from an EMBL/GenBank/DDBJ whole genome shotgun (WGS) entry which is preliminary data.</text>
</comment>
<dbReference type="RefSeq" id="WP_039305076.1">
    <property type="nucleotide sequence ID" value="NZ_JQHL01000005.1"/>
</dbReference>
<dbReference type="EMBL" id="JQHL01000005">
    <property type="protein sequence ID" value="KFX19794.1"/>
    <property type="molecule type" value="Genomic_DNA"/>
</dbReference>
<dbReference type="InterPro" id="IPR001584">
    <property type="entry name" value="Integrase_cat-core"/>
</dbReference>
<gene>
    <name evidence="3" type="ORF">JV35_12825</name>
    <name evidence="2" type="ORF">KP22_06695</name>
</gene>
<evidence type="ECO:0000313" key="3">
    <source>
        <dbReference type="EMBL" id="KFX19794.1"/>
    </source>
</evidence>
<dbReference type="PROSITE" id="PS50994">
    <property type="entry name" value="INTEGRASE"/>
    <property type="match status" value="1"/>
</dbReference>
<proteinExistence type="predicted"/>
<organism evidence="2 5">
    <name type="scientific">Pectobacterium betavasculorum</name>
    <dbReference type="NCBI Taxonomy" id="55207"/>
    <lineage>
        <taxon>Bacteria</taxon>
        <taxon>Pseudomonadati</taxon>
        <taxon>Pseudomonadota</taxon>
        <taxon>Gammaproteobacteria</taxon>
        <taxon>Enterobacterales</taxon>
        <taxon>Pectobacteriaceae</taxon>
        <taxon>Pectobacterium</taxon>
    </lineage>
</organism>
<dbReference type="EMBL" id="JQHM01000001">
    <property type="protein sequence ID" value="KFX07773.1"/>
    <property type="molecule type" value="Genomic_DNA"/>
</dbReference>
<evidence type="ECO:0000313" key="5">
    <source>
        <dbReference type="Proteomes" id="UP000032874"/>
    </source>
</evidence>
<dbReference type="PANTHER" id="PTHR35004:SF7">
    <property type="entry name" value="INTEGRASE PROTEIN"/>
    <property type="match status" value="1"/>
</dbReference>
<dbReference type="STRING" id="55207.KP22_06695"/>
<accession>A0A093UHP9</accession>
<dbReference type="InterPro" id="IPR036397">
    <property type="entry name" value="RNaseH_sf"/>
</dbReference>
<evidence type="ECO:0000313" key="4">
    <source>
        <dbReference type="Proteomes" id="UP000032869"/>
    </source>
</evidence>
<name>A0A093UHP9_9GAMM</name>
<dbReference type="GO" id="GO:0003676">
    <property type="term" value="F:nucleic acid binding"/>
    <property type="evidence" value="ECO:0007669"/>
    <property type="project" value="InterPro"/>
</dbReference>
<dbReference type="SUPFAM" id="SSF53098">
    <property type="entry name" value="Ribonuclease H-like"/>
    <property type="match status" value="1"/>
</dbReference>
<dbReference type="Proteomes" id="UP000032869">
    <property type="component" value="Unassembled WGS sequence"/>
</dbReference>
<reference evidence="4 5" key="1">
    <citation type="submission" date="2014-08" db="EMBL/GenBank/DDBJ databases">
        <title>Genome sequences of NCPPB Pectobacterium isolates.</title>
        <authorList>
            <person name="Glover R.H."/>
            <person name="Sapp M."/>
            <person name="Elphinstone J."/>
        </authorList>
    </citation>
    <scope>NUCLEOTIDE SEQUENCE [LARGE SCALE GENOMIC DNA]</scope>
    <source>
        <strain evidence="3 4">NCPPB 2793</strain>
        <strain evidence="2 5">NCPPB 2795</strain>
    </source>
</reference>
<sequence>MSAALTERLVAIARAARQAGHGERGAIYDAACIELGLSRATLLRKLKEVAVTDKRKKRADAGQSALTRDEAAMISATLMEATRKNGKRLYSIADAVETLRANDMIAAGRIDETTGEFYALSETAISRALRNYGLHPDQLSQPAPVTELASLHPNHVWEIDASLCTLYYLSNGHKGLQVMDSAKFYKNKPANVARIASDRVWSYEITDHTSGWIYVEYVMGAESGENLCSVLINALQERGGADVLHGVPKLLYLDPGSANTASMTKNLCRALGIDLKAHKAHAARSTGSVEKARDIIERKLEPGLKFQPVHSLEELNALAVKWRSHFNATAVHSRHGQTRTDIWLKINAEQLVKAPSIEVCRELAVATPEERKVKPKLRVSFRGIEYDVSTVPGVMVGEKLLITRNPWRTDAAQVVLTGEDGHDTFFLIDEVTKNEFGFADSAAVIGENYKSHADTPAQTAAKEIEQLVTGTDNATDAAAARKAKALPFGGKLDPYKHIDDTTLPAFMPRRGTESDVRSPRVEQRPLTQVEAAKALRERFAARNQTWTAGHFHQLVQLYPDGVPEEQLDEAVDALLMPVSDNVINIVNIVNGN</sequence>
<dbReference type="eggNOG" id="COG4584">
    <property type="taxonomic scope" value="Bacteria"/>
</dbReference>
<evidence type="ECO:0000313" key="2">
    <source>
        <dbReference type="EMBL" id="KFX07773.1"/>
    </source>
</evidence>
<keyword evidence="4" id="KW-1185">Reference proteome</keyword>
<dbReference type="PANTHER" id="PTHR35004">
    <property type="entry name" value="TRANSPOSASE RV3428C-RELATED"/>
    <property type="match status" value="1"/>
</dbReference>
<dbReference type="InterPro" id="IPR012337">
    <property type="entry name" value="RNaseH-like_sf"/>
</dbReference>